<dbReference type="GO" id="GO:0004515">
    <property type="term" value="F:nicotinate-nucleotide adenylyltransferase activity"/>
    <property type="evidence" value="ECO:0007669"/>
    <property type="project" value="UniProtKB-EC"/>
</dbReference>
<proteinExistence type="inferred from homology"/>
<evidence type="ECO:0000256" key="5">
    <source>
        <dbReference type="ARBA" id="ARBA00022695"/>
    </source>
</evidence>
<dbReference type="InterPro" id="IPR004821">
    <property type="entry name" value="Cyt_trans-like"/>
</dbReference>
<evidence type="ECO:0000313" key="12">
    <source>
        <dbReference type="EMBL" id="MDV5088417.1"/>
    </source>
</evidence>
<keyword evidence="6 10" id="KW-0547">Nucleotide-binding</keyword>
<organism evidence="12 13">
    <name type="scientific">Veillonella absiana</name>
    <dbReference type="NCBI Taxonomy" id="3079305"/>
    <lineage>
        <taxon>Bacteria</taxon>
        <taxon>Bacillati</taxon>
        <taxon>Bacillota</taxon>
        <taxon>Negativicutes</taxon>
        <taxon>Veillonellales</taxon>
        <taxon>Veillonellaceae</taxon>
        <taxon>Veillonella</taxon>
    </lineage>
</organism>
<keyword evidence="8 10" id="KW-0520">NAD</keyword>
<dbReference type="Gene3D" id="3.40.50.620">
    <property type="entry name" value="HUPs"/>
    <property type="match status" value="1"/>
</dbReference>
<dbReference type="SUPFAM" id="SSF52374">
    <property type="entry name" value="Nucleotidylyl transferase"/>
    <property type="match status" value="1"/>
</dbReference>
<evidence type="ECO:0000256" key="10">
    <source>
        <dbReference type="HAMAP-Rule" id="MF_00244"/>
    </source>
</evidence>
<dbReference type="InterPro" id="IPR005248">
    <property type="entry name" value="NadD/NMNAT"/>
</dbReference>
<dbReference type="EC" id="2.7.7.18" evidence="10"/>
<name>A0ABU3Z929_9FIRM</name>
<evidence type="ECO:0000256" key="9">
    <source>
        <dbReference type="ARBA" id="ARBA00048721"/>
    </source>
</evidence>
<dbReference type="RefSeq" id="WP_295187949.1">
    <property type="nucleotide sequence ID" value="NZ_JAWJZA010000003.1"/>
</dbReference>
<comment type="catalytic activity">
    <reaction evidence="9 10">
        <text>nicotinate beta-D-ribonucleotide + ATP + H(+) = deamido-NAD(+) + diphosphate</text>
        <dbReference type="Rhea" id="RHEA:22860"/>
        <dbReference type="ChEBI" id="CHEBI:15378"/>
        <dbReference type="ChEBI" id="CHEBI:30616"/>
        <dbReference type="ChEBI" id="CHEBI:33019"/>
        <dbReference type="ChEBI" id="CHEBI:57502"/>
        <dbReference type="ChEBI" id="CHEBI:58437"/>
        <dbReference type="EC" id="2.7.7.18"/>
    </reaction>
</comment>
<keyword evidence="3 10" id="KW-0662">Pyridine nucleotide biosynthesis</keyword>
<evidence type="ECO:0000313" key="13">
    <source>
        <dbReference type="Proteomes" id="UP001272515"/>
    </source>
</evidence>
<keyword evidence="5 10" id="KW-0548">Nucleotidyltransferase</keyword>
<keyword evidence="13" id="KW-1185">Reference proteome</keyword>
<dbReference type="InterPro" id="IPR014729">
    <property type="entry name" value="Rossmann-like_a/b/a_fold"/>
</dbReference>
<comment type="pathway">
    <text evidence="2 10">Cofactor biosynthesis; NAD(+) biosynthesis; deamido-NAD(+) from nicotinate D-ribonucleotide: step 1/1.</text>
</comment>
<dbReference type="NCBIfam" id="NF000840">
    <property type="entry name" value="PRK00071.1-3"/>
    <property type="match status" value="1"/>
</dbReference>
<keyword evidence="7 10" id="KW-0067">ATP-binding</keyword>
<evidence type="ECO:0000256" key="7">
    <source>
        <dbReference type="ARBA" id="ARBA00022840"/>
    </source>
</evidence>
<evidence type="ECO:0000259" key="11">
    <source>
        <dbReference type="Pfam" id="PF01467"/>
    </source>
</evidence>
<protein>
    <recommendedName>
        <fullName evidence="10">Probable nicotinate-nucleotide adenylyltransferase</fullName>
        <ecNumber evidence="10">2.7.7.18</ecNumber>
    </recommendedName>
    <alternativeName>
        <fullName evidence="10">Deamido-NAD(+) diphosphorylase</fullName>
    </alternativeName>
    <alternativeName>
        <fullName evidence="10">Deamido-NAD(+) pyrophosphorylase</fullName>
    </alternativeName>
    <alternativeName>
        <fullName evidence="10">Nicotinate mononucleotide adenylyltransferase</fullName>
        <shortName evidence="10">NaMN adenylyltransferase</shortName>
    </alternativeName>
</protein>
<dbReference type="NCBIfam" id="TIGR00125">
    <property type="entry name" value="cyt_tran_rel"/>
    <property type="match status" value="1"/>
</dbReference>
<comment type="similarity">
    <text evidence="10">Belongs to the NadD family.</text>
</comment>
<dbReference type="CDD" id="cd02165">
    <property type="entry name" value="NMNAT"/>
    <property type="match status" value="1"/>
</dbReference>
<accession>A0ABU3Z929</accession>
<sequence>METTTKKRRIGIIGGTFNPIHLGHLMIAEVAYEEFELEQVIFVPTHISPHKFHDVISAYHRYAMTAAAVEDNPHFTISDVEIKRDGYSYTIDTIRYFQEQMGPDVEFYFIAGTDTIELLPSWHYIDELLQLCHFIGAMRPDAKEMVDSVLEFFGEKAIGRIHLLQVPEMKLSATYLRERLRAGKTVRYMLPKCVVDYITNNNIYTDVDSTSVLHTEHTN</sequence>
<comment type="caution">
    <text evidence="12">The sequence shown here is derived from an EMBL/GenBank/DDBJ whole genome shotgun (WGS) entry which is preliminary data.</text>
</comment>
<keyword evidence="4 10" id="KW-0808">Transferase</keyword>
<evidence type="ECO:0000256" key="2">
    <source>
        <dbReference type="ARBA" id="ARBA00005019"/>
    </source>
</evidence>
<dbReference type="NCBIfam" id="TIGR00482">
    <property type="entry name" value="nicotinate (nicotinamide) nucleotide adenylyltransferase"/>
    <property type="match status" value="1"/>
</dbReference>
<dbReference type="PANTHER" id="PTHR39321">
    <property type="entry name" value="NICOTINATE-NUCLEOTIDE ADENYLYLTRANSFERASE-RELATED"/>
    <property type="match status" value="1"/>
</dbReference>
<dbReference type="Proteomes" id="UP001272515">
    <property type="component" value="Unassembled WGS sequence"/>
</dbReference>
<reference evidence="12 13" key="1">
    <citation type="submission" date="2023-10" db="EMBL/GenBank/DDBJ databases">
        <title>Veillonella sp. nov., isolated from a pig farm feces dump.</title>
        <authorList>
            <person name="Chang Y.-H."/>
        </authorList>
    </citation>
    <scope>NUCLEOTIDE SEQUENCE [LARGE SCALE GENOMIC DNA]</scope>
    <source>
        <strain evidence="12 13">YH-vei2233</strain>
    </source>
</reference>
<comment type="function">
    <text evidence="1 10">Catalyzes the reversible adenylation of nicotinate mononucleotide (NaMN) to nicotinic acid adenine dinucleotide (NaAD).</text>
</comment>
<dbReference type="HAMAP" id="MF_00244">
    <property type="entry name" value="NaMN_adenylyltr"/>
    <property type="match status" value="1"/>
</dbReference>
<dbReference type="PANTHER" id="PTHR39321:SF3">
    <property type="entry name" value="PHOSPHOPANTETHEINE ADENYLYLTRANSFERASE"/>
    <property type="match status" value="1"/>
</dbReference>
<dbReference type="EMBL" id="JAWJZB010000006">
    <property type="protein sequence ID" value="MDV5088417.1"/>
    <property type="molecule type" value="Genomic_DNA"/>
</dbReference>
<evidence type="ECO:0000256" key="8">
    <source>
        <dbReference type="ARBA" id="ARBA00023027"/>
    </source>
</evidence>
<gene>
    <name evidence="10 12" type="primary">nadD</name>
    <name evidence="12" type="ORF">RVY80_06085</name>
</gene>
<evidence type="ECO:0000256" key="1">
    <source>
        <dbReference type="ARBA" id="ARBA00002324"/>
    </source>
</evidence>
<dbReference type="Pfam" id="PF01467">
    <property type="entry name" value="CTP_transf_like"/>
    <property type="match status" value="1"/>
</dbReference>
<feature type="domain" description="Cytidyltransferase-like" evidence="11">
    <location>
        <begin position="12"/>
        <end position="179"/>
    </location>
</feature>
<evidence type="ECO:0000256" key="4">
    <source>
        <dbReference type="ARBA" id="ARBA00022679"/>
    </source>
</evidence>
<evidence type="ECO:0000256" key="6">
    <source>
        <dbReference type="ARBA" id="ARBA00022741"/>
    </source>
</evidence>
<evidence type="ECO:0000256" key="3">
    <source>
        <dbReference type="ARBA" id="ARBA00022642"/>
    </source>
</evidence>